<dbReference type="RefSeq" id="WP_190649982.1">
    <property type="nucleotide sequence ID" value="NZ_CP130144.1"/>
</dbReference>
<evidence type="ECO:0000256" key="1">
    <source>
        <dbReference type="SAM" id="MobiDB-lite"/>
    </source>
</evidence>
<reference evidence="3" key="1">
    <citation type="journal article" date="2023" name="Plants (Basel)">
        <title>Genomic Analysis of Leptolyngbya boryana CZ1 Reveals Efficient Carbon Fixation Modules.</title>
        <authorList>
            <person name="Bai X."/>
            <person name="Wang H."/>
            <person name="Cheng W."/>
            <person name="Wang J."/>
            <person name="Ma M."/>
            <person name="Hu H."/>
            <person name="Song Z."/>
            <person name="Ma H."/>
            <person name="Fan Y."/>
            <person name="Du C."/>
            <person name="Xu J."/>
        </authorList>
    </citation>
    <scope>NUCLEOTIDE SEQUENCE</scope>
    <source>
        <strain evidence="3">CZ1</strain>
    </source>
</reference>
<dbReference type="AlphaFoldDB" id="A0AA97AV41"/>
<protein>
    <submittedName>
        <fullName evidence="3">Uncharacterized protein</fullName>
    </submittedName>
</protein>
<accession>A0AA97AV41</accession>
<organism evidence="3">
    <name type="scientific">Leptolyngbya boryana CZ1</name>
    <dbReference type="NCBI Taxonomy" id="3060204"/>
    <lineage>
        <taxon>Bacteria</taxon>
        <taxon>Bacillati</taxon>
        <taxon>Cyanobacteriota</taxon>
        <taxon>Cyanophyceae</taxon>
        <taxon>Leptolyngbyales</taxon>
        <taxon>Leptolyngbyaceae</taxon>
        <taxon>Leptolyngbya group</taxon>
        <taxon>Leptolyngbya</taxon>
    </lineage>
</organism>
<evidence type="ECO:0000313" key="3">
    <source>
        <dbReference type="EMBL" id="WNZ44936.1"/>
    </source>
</evidence>
<reference evidence="3" key="2">
    <citation type="submission" date="2023-07" db="EMBL/GenBank/DDBJ databases">
        <authorList>
            <person name="Bai X.-H."/>
            <person name="Wang H.-H."/>
            <person name="Wang J."/>
            <person name="Ma M.-Y."/>
            <person name="Hu H.-H."/>
            <person name="Song Z.-L."/>
            <person name="Ma H.-G."/>
            <person name="Fan Y."/>
            <person name="Du C.-Y."/>
            <person name="Xu J.-C."/>
        </authorList>
    </citation>
    <scope>NUCLEOTIDE SEQUENCE</scope>
    <source>
        <strain evidence="3">CZ1</strain>
    </source>
</reference>
<sequence>MSSSLLRSIVFLGFAGAMVNPVVAETAPEAKQPVSENQQVVVQKEAPKQEQPVLVSQSDVVKPVAQKTQARVPLSSRIFSAPSMQQ</sequence>
<proteinExistence type="predicted"/>
<feature type="region of interest" description="Disordered" evidence="1">
    <location>
        <begin position="29"/>
        <end position="52"/>
    </location>
</feature>
<name>A0AA97AV41_LEPBY</name>
<keyword evidence="2" id="KW-0732">Signal</keyword>
<feature type="signal peptide" evidence="2">
    <location>
        <begin position="1"/>
        <end position="24"/>
    </location>
</feature>
<gene>
    <name evidence="3" type="ORF">Q2T42_24380</name>
</gene>
<feature type="chain" id="PRO_5041730295" evidence="2">
    <location>
        <begin position="25"/>
        <end position="86"/>
    </location>
</feature>
<dbReference type="EMBL" id="CP130144">
    <property type="protein sequence ID" value="WNZ44936.1"/>
    <property type="molecule type" value="Genomic_DNA"/>
</dbReference>
<evidence type="ECO:0000256" key="2">
    <source>
        <dbReference type="SAM" id="SignalP"/>
    </source>
</evidence>